<dbReference type="InterPro" id="IPR001901">
    <property type="entry name" value="Translocase_SecE/Sec61-g"/>
</dbReference>
<evidence type="ECO:0000256" key="6">
    <source>
        <dbReference type="ARBA" id="ARBA00023010"/>
    </source>
</evidence>
<organism evidence="9 10">
    <name type="scientific">Streptococcus henryi</name>
    <dbReference type="NCBI Taxonomy" id="439219"/>
    <lineage>
        <taxon>Bacteria</taxon>
        <taxon>Bacillati</taxon>
        <taxon>Bacillota</taxon>
        <taxon>Bacilli</taxon>
        <taxon>Lactobacillales</taxon>
        <taxon>Streptococcaceae</taxon>
        <taxon>Streptococcus</taxon>
    </lineage>
</organism>
<evidence type="ECO:0000256" key="8">
    <source>
        <dbReference type="SAM" id="Phobius"/>
    </source>
</evidence>
<keyword evidence="2" id="KW-0813">Transport</keyword>
<dbReference type="GO" id="GO:0006886">
    <property type="term" value="P:intracellular protein transport"/>
    <property type="evidence" value="ECO:0007669"/>
    <property type="project" value="InterPro"/>
</dbReference>
<dbReference type="STRING" id="439219.SAMN02910293_02134"/>
<keyword evidence="4" id="KW-0653">Protein transport</keyword>
<dbReference type="EMBL" id="FMXP01000037">
    <property type="protein sequence ID" value="SDB43282.1"/>
    <property type="molecule type" value="Genomic_DNA"/>
</dbReference>
<dbReference type="GO" id="GO:0009306">
    <property type="term" value="P:protein secretion"/>
    <property type="evidence" value="ECO:0007669"/>
    <property type="project" value="InterPro"/>
</dbReference>
<keyword evidence="7 8" id="KW-0472">Membrane</keyword>
<dbReference type="Proteomes" id="UP000182508">
    <property type="component" value="Unassembled WGS sequence"/>
</dbReference>
<evidence type="ECO:0000256" key="1">
    <source>
        <dbReference type="ARBA" id="ARBA00004370"/>
    </source>
</evidence>
<dbReference type="GO" id="GO:0006605">
    <property type="term" value="P:protein targeting"/>
    <property type="evidence" value="ECO:0007669"/>
    <property type="project" value="InterPro"/>
</dbReference>
<keyword evidence="6" id="KW-0811">Translocation</keyword>
<evidence type="ECO:0000313" key="10">
    <source>
        <dbReference type="Proteomes" id="UP000182508"/>
    </source>
</evidence>
<dbReference type="Pfam" id="PF00584">
    <property type="entry name" value="SecE"/>
    <property type="match status" value="1"/>
</dbReference>
<dbReference type="GO" id="GO:0016020">
    <property type="term" value="C:membrane"/>
    <property type="evidence" value="ECO:0007669"/>
    <property type="project" value="UniProtKB-SubCell"/>
</dbReference>
<feature type="transmembrane region" description="Helical" evidence="8">
    <location>
        <begin position="32"/>
        <end position="55"/>
    </location>
</feature>
<keyword evidence="10" id="KW-1185">Reference proteome</keyword>
<sequence length="58" mass="6910">MKFIGSIFTVLKDTTWPNQGQRWKDFLSVLEYTAFFTLIIYIFDKLLSLGVMELINRF</sequence>
<evidence type="ECO:0000313" key="9">
    <source>
        <dbReference type="EMBL" id="SDB43282.1"/>
    </source>
</evidence>
<dbReference type="Gene3D" id="1.20.5.1030">
    <property type="entry name" value="Preprotein translocase secy subunit"/>
    <property type="match status" value="1"/>
</dbReference>
<evidence type="ECO:0000256" key="2">
    <source>
        <dbReference type="ARBA" id="ARBA00022448"/>
    </source>
</evidence>
<comment type="subcellular location">
    <subcellularLocation>
        <location evidence="1">Membrane</location>
    </subcellularLocation>
</comment>
<evidence type="ECO:0000256" key="3">
    <source>
        <dbReference type="ARBA" id="ARBA00022692"/>
    </source>
</evidence>
<accession>A0A1G6DDS9</accession>
<evidence type="ECO:0000256" key="5">
    <source>
        <dbReference type="ARBA" id="ARBA00022989"/>
    </source>
</evidence>
<dbReference type="InterPro" id="IPR005807">
    <property type="entry name" value="SecE_bac"/>
</dbReference>
<keyword evidence="3 8" id="KW-0812">Transmembrane</keyword>
<keyword evidence="5 8" id="KW-1133">Transmembrane helix</keyword>
<dbReference type="AlphaFoldDB" id="A0A1G6DDS9"/>
<dbReference type="RefSeq" id="WP_018164648.1">
    <property type="nucleotide sequence ID" value="NZ_FMXP01000037.1"/>
</dbReference>
<dbReference type="NCBIfam" id="TIGR00964">
    <property type="entry name" value="secE_bact"/>
    <property type="match status" value="1"/>
</dbReference>
<protein>
    <submittedName>
        <fullName evidence="9">Preprotein translocase subunit SecE</fullName>
    </submittedName>
</protein>
<dbReference type="InterPro" id="IPR038379">
    <property type="entry name" value="SecE_sf"/>
</dbReference>
<evidence type="ECO:0000256" key="7">
    <source>
        <dbReference type="ARBA" id="ARBA00023136"/>
    </source>
</evidence>
<reference evidence="9 10" key="1">
    <citation type="submission" date="2016-10" db="EMBL/GenBank/DDBJ databases">
        <authorList>
            <person name="de Groot N.N."/>
        </authorList>
    </citation>
    <scope>NUCLEOTIDE SEQUENCE [LARGE SCALE GENOMIC DNA]</scope>
    <source>
        <strain evidence="9 10">A-4</strain>
    </source>
</reference>
<name>A0A1G6DDS9_9STRE</name>
<dbReference type="GO" id="GO:0008320">
    <property type="term" value="F:protein transmembrane transporter activity"/>
    <property type="evidence" value="ECO:0007669"/>
    <property type="project" value="InterPro"/>
</dbReference>
<evidence type="ECO:0000256" key="4">
    <source>
        <dbReference type="ARBA" id="ARBA00022927"/>
    </source>
</evidence>
<proteinExistence type="predicted"/>
<gene>
    <name evidence="9" type="ORF">SAMN02910293_02134</name>
</gene>